<proteinExistence type="predicted"/>
<reference evidence="1 2" key="1">
    <citation type="submission" date="2018-11" db="EMBL/GenBank/DDBJ databases">
        <authorList>
            <person name="Kleinhagauer T."/>
            <person name="Glaeser S.P."/>
            <person name="Spergser J."/>
            <person name="Ruckert C."/>
            <person name="Kaempfer P."/>
            <person name="Busse H.-J."/>
        </authorList>
    </citation>
    <scope>NUCLEOTIDE SEQUENCE [LARGE SCALE GENOMIC DNA]</scope>
    <source>
        <strain evidence="1 2">812CH</strain>
    </source>
</reference>
<dbReference type="RefSeq" id="WP_164470360.1">
    <property type="nucleotide sequence ID" value="NZ_CP033898.1"/>
</dbReference>
<dbReference type="AlphaFoldDB" id="A0A3G6IX68"/>
<dbReference type="KEGG" id="cpso:CPPEL_02945"/>
<dbReference type="Proteomes" id="UP000271426">
    <property type="component" value="Chromosome"/>
</dbReference>
<name>A0A3G6IX68_9CORY</name>
<sequence>MSERILGIVQAPKSGHIWHRTEFQDMATAQAWAAQAPAFRHITTQEQENTK</sequence>
<evidence type="ECO:0000313" key="1">
    <source>
        <dbReference type="EMBL" id="AZA08720.1"/>
    </source>
</evidence>
<evidence type="ECO:0000313" key="2">
    <source>
        <dbReference type="Proteomes" id="UP000271426"/>
    </source>
</evidence>
<dbReference type="EMBL" id="CP033898">
    <property type="protein sequence ID" value="AZA08720.1"/>
    <property type="molecule type" value="Genomic_DNA"/>
</dbReference>
<gene>
    <name evidence="1" type="ORF">CPPEL_02945</name>
</gene>
<protein>
    <submittedName>
        <fullName evidence="1">Uncharacterized protein</fullName>
    </submittedName>
</protein>
<organism evidence="1 2">
    <name type="scientific">Corynebacterium pseudopelargi</name>
    <dbReference type="NCBI Taxonomy" id="2080757"/>
    <lineage>
        <taxon>Bacteria</taxon>
        <taxon>Bacillati</taxon>
        <taxon>Actinomycetota</taxon>
        <taxon>Actinomycetes</taxon>
        <taxon>Mycobacteriales</taxon>
        <taxon>Corynebacteriaceae</taxon>
        <taxon>Corynebacterium</taxon>
    </lineage>
</organism>
<keyword evidence="2" id="KW-1185">Reference proteome</keyword>
<accession>A0A3G6IX68</accession>